<dbReference type="SUPFAM" id="SSF53795">
    <property type="entry name" value="PEP carboxykinase-like"/>
    <property type="match status" value="1"/>
</dbReference>
<accession>A0ABV3QZR1</accession>
<dbReference type="Gene3D" id="3.40.50.300">
    <property type="entry name" value="P-loop containing nucleotide triphosphate hydrolases"/>
    <property type="match status" value="1"/>
</dbReference>
<evidence type="ECO:0000313" key="2">
    <source>
        <dbReference type="Proteomes" id="UP001556196"/>
    </source>
</evidence>
<dbReference type="Proteomes" id="UP001556196">
    <property type="component" value="Unassembled WGS sequence"/>
</dbReference>
<protein>
    <recommendedName>
        <fullName evidence="3">HPr kinase</fullName>
    </recommendedName>
</protein>
<keyword evidence="2" id="KW-1185">Reference proteome</keyword>
<gene>
    <name evidence="1" type="ORF">ABUE31_11225</name>
</gene>
<comment type="caution">
    <text evidence="1">The sequence shown here is derived from an EMBL/GenBank/DDBJ whole genome shotgun (WGS) entry which is preliminary data.</text>
</comment>
<dbReference type="EMBL" id="JBFOCI010000003">
    <property type="protein sequence ID" value="MEW9806554.1"/>
    <property type="molecule type" value="Genomic_DNA"/>
</dbReference>
<name>A0ABV3QZR1_9HYPH</name>
<evidence type="ECO:0000313" key="1">
    <source>
        <dbReference type="EMBL" id="MEW9806554.1"/>
    </source>
</evidence>
<proteinExistence type="predicted"/>
<reference evidence="1 2" key="1">
    <citation type="submission" date="2024-06" db="EMBL/GenBank/DDBJ databases">
        <authorList>
            <person name="Tuo L."/>
        </authorList>
    </citation>
    <scope>NUCLEOTIDE SEQUENCE [LARGE SCALE GENOMIC DNA]</scope>
    <source>
        <strain evidence="1 2">ZMM04-5</strain>
    </source>
</reference>
<dbReference type="InterPro" id="IPR027417">
    <property type="entry name" value="P-loop_NTPase"/>
</dbReference>
<evidence type="ECO:0008006" key="3">
    <source>
        <dbReference type="Google" id="ProtNLM"/>
    </source>
</evidence>
<sequence length="378" mass="41832">MGASEFRRLFRETTFHPVNGGGVVYHRKARRLFALNDAAAFVWLGLRDGKVPAALIVDLRETFGVDGTVAELWVGQAISDFKVIGDVAVSPSPEWPHQDKAEVGARGVDYQLLGQTLRIDAGVSTLKSIDSLLGGMRRQNSGTPDIAVEITDEVDTCQVHFHQNVFGIATRDRIVPEMERFVYEEMVPRVRHFLAFHAALMQCGDIGVLFAAPSGSGKSTLSAVLSSRGWRYRSDEMALLDRELGWRGVPLPPCIKSDNYSRIEKWHPSLRDVSEHIRYGRKVKYLPVQAEGNAADVTIVVFPRLGEAEAAGLTAIDPLAALTQLLSLCVYVPLGFTESDVTRLLLWHERTRYFELAVADPSEAAVALEDLCMNARGW</sequence>
<organism evidence="1 2">
    <name type="scientific">Mesorhizobium marinum</name>
    <dbReference type="NCBI Taxonomy" id="3228790"/>
    <lineage>
        <taxon>Bacteria</taxon>
        <taxon>Pseudomonadati</taxon>
        <taxon>Pseudomonadota</taxon>
        <taxon>Alphaproteobacteria</taxon>
        <taxon>Hyphomicrobiales</taxon>
        <taxon>Phyllobacteriaceae</taxon>
        <taxon>Mesorhizobium</taxon>
    </lineage>
</organism>
<dbReference type="RefSeq" id="WP_367723689.1">
    <property type="nucleotide sequence ID" value="NZ_JBFOCI010000003.1"/>
</dbReference>